<dbReference type="Pfam" id="PF14009">
    <property type="entry name" value="PADRE"/>
    <property type="match status" value="1"/>
</dbReference>
<gene>
    <name evidence="2" type="ORF">DCAF_LOCUS1097</name>
</gene>
<name>A0AAV1QR39_9ROSI</name>
<protein>
    <submittedName>
        <fullName evidence="2">Uncharacterized protein</fullName>
    </submittedName>
</protein>
<keyword evidence="3" id="KW-1185">Reference proteome</keyword>
<proteinExistence type="predicted"/>
<dbReference type="InterPro" id="IPR025322">
    <property type="entry name" value="PADRE_dom"/>
</dbReference>
<evidence type="ECO:0000256" key="1">
    <source>
        <dbReference type="SAM" id="MobiDB-lite"/>
    </source>
</evidence>
<sequence length="230" mass="25807">MGSSLSCPCASGESGKHVLVLKQNGKAMKVKEGTRVKEILASNPHHVILRCRSDQSLLVLPDSIELRSYGLYFMVEEGQQALDKDTFCSLMKLAHSRGIAGPKSRNHKKMPSACKTSIKDREDIGPQFNSGQIFALNECDIEYQKSSSWRPALRTIPELRSQEDLKASKEEEGNRWSMDKQDDKESIVNKRFKGAPFSPSTEKKRMKFISRIIHTFTIAATTPLISTAFE</sequence>
<dbReference type="Proteomes" id="UP001314170">
    <property type="component" value="Unassembled WGS sequence"/>
</dbReference>
<feature type="region of interest" description="Disordered" evidence="1">
    <location>
        <begin position="160"/>
        <end position="184"/>
    </location>
</feature>
<organism evidence="2 3">
    <name type="scientific">Dovyalis caffra</name>
    <dbReference type="NCBI Taxonomy" id="77055"/>
    <lineage>
        <taxon>Eukaryota</taxon>
        <taxon>Viridiplantae</taxon>
        <taxon>Streptophyta</taxon>
        <taxon>Embryophyta</taxon>
        <taxon>Tracheophyta</taxon>
        <taxon>Spermatophyta</taxon>
        <taxon>Magnoliopsida</taxon>
        <taxon>eudicotyledons</taxon>
        <taxon>Gunneridae</taxon>
        <taxon>Pentapetalae</taxon>
        <taxon>rosids</taxon>
        <taxon>fabids</taxon>
        <taxon>Malpighiales</taxon>
        <taxon>Salicaceae</taxon>
        <taxon>Flacourtieae</taxon>
        <taxon>Dovyalis</taxon>
    </lineage>
</organism>
<evidence type="ECO:0000313" key="3">
    <source>
        <dbReference type="Proteomes" id="UP001314170"/>
    </source>
</evidence>
<dbReference type="EMBL" id="CAWUPB010000127">
    <property type="protein sequence ID" value="CAK7323468.1"/>
    <property type="molecule type" value="Genomic_DNA"/>
</dbReference>
<reference evidence="2 3" key="1">
    <citation type="submission" date="2024-01" db="EMBL/GenBank/DDBJ databases">
        <authorList>
            <person name="Waweru B."/>
        </authorList>
    </citation>
    <scope>NUCLEOTIDE SEQUENCE [LARGE SCALE GENOMIC DNA]</scope>
</reference>
<accession>A0AAV1QR39</accession>
<comment type="caution">
    <text evidence="2">The sequence shown here is derived from an EMBL/GenBank/DDBJ whole genome shotgun (WGS) entry which is preliminary data.</text>
</comment>
<dbReference type="AlphaFoldDB" id="A0AAV1QR39"/>
<evidence type="ECO:0000313" key="2">
    <source>
        <dbReference type="EMBL" id="CAK7323468.1"/>
    </source>
</evidence>